<sequence length="202" mass="23908">MTKVTIDKSRLSIKELSLDTWKDFKRFHEGKEGTIEWKGCYCTYWEFMGSNEEWNKLTETRNPAIIEFKESLVREGKTHGFLLYLENKPIAWMQYGHRSYFAKLNRYDRYQETAGDDVTSITCFGVVKEYRKQGIARALLRMALEEFKRKGIKTVEGYPRKIASEQVESDDEVWQGPLSLFLSCGFEIYIDHERYPVIRKLL</sequence>
<dbReference type="CDD" id="cd04301">
    <property type="entry name" value="NAT_SF"/>
    <property type="match status" value="1"/>
</dbReference>
<dbReference type="InterPro" id="IPR000182">
    <property type="entry name" value="GNAT_dom"/>
</dbReference>
<evidence type="ECO:0000259" key="1">
    <source>
        <dbReference type="PROSITE" id="PS51186"/>
    </source>
</evidence>
<dbReference type="SUPFAM" id="SSF55729">
    <property type="entry name" value="Acyl-CoA N-acyltransferases (Nat)"/>
    <property type="match status" value="1"/>
</dbReference>
<dbReference type="EMBL" id="NJBO01000001">
    <property type="protein sequence ID" value="TKJ44399.1"/>
    <property type="molecule type" value="Genomic_DNA"/>
</dbReference>
<dbReference type="InterPro" id="IPR016181">
    <property type="entry name" value="Acyl_CoA_acyltransferase"/>
</dbReference>
<evidence type="ECO:0000313" key="3">
    <source>
        <dbReference type="Proteomes" id="UP000317778"/>
    </source>
</evidence>
<gene>
    <name evidence="2" type="ORF">CEE36_01260</name>
</gene>
<accession>A0A532VB31</accession>
<reference evidence="2 3" key="1">
    <citation type="submission" date="2017-06" db="EMBL/GenBank/DDBJ databases">
        <title>Novel microbial phyla capable of carbon fixation and sulfur reduction in deep-sea sediments.</title>
        <authorList>
            <person name="Huang J."/>
            <person name="Baker B."/>
            <person name="Wang Y."/>
        </authorList>
    </citation>
    <scope>NUCLEOTIDE SEQUENCE [LARGE SCALE GENOMIC DNA]</scope>
    <source>
        <strain evidence="2">B3_TA06</strain>
    </source>
</reference>
<organism evidence="2 3">
    <name type="scientific">candidate division TA06 bacterium B3_TA06</name>
    <dbReference type="NCBI Taxonomy" id="2012487"/>
    <lineage>
        <taxon>Bacteria</taxon>
        <taxon>Bacteria division TA06</taxon>
    </lineage>
</organism>
<dbReference type="Pfam" id="PF00583">
    <property type="entry name" value="Acetyltransf_1"/>
    <property type="match status" value="1"/>
</dbReference>
<protein>
    <recommendedName>
        <fullName evidence="1">N-acetyltransferase domain-containing protein</fullName>
    </recommendedName>
</protein>
<dbReference type="GO" id="GO:0016747">
    <property type="term" value="F:acyltransferase activity, transferring groups other than amino-acyl groups"/>
    <property type="evidence" value="ECO:0007669"/>
    <property type="project" value="InterPro"/>
</dbReference>
<dbReference type="Proteomes" id="UP000317778">
    <property type="component" value="Unassembled WGS sequence"/>
</dbReference>
<evidence type="ECO:0000313" key="2">
    <source>
        <dbReference type="EMBL" id="TKJ44399.1"/>
    </source>
</evidence>
<dbReference type="Gene3D" id="3.40.630.30">
    <property type="match status" value="1"/>
</dbReference>
<proteinExistence type="predicted"/>
<dbReference type="AlphaFoldDB" id="A0A532VB31"/>
<name>A0A532VB31_UNCT6</name>
<comment type="caution">
    <text evidence="2">The sequence shown here is derived from an EMBL/GenBank/DDBJ whole genome shotgun (WGS) entry which is preliminary data.</text>
</comment>
<feature type="domain" description="N-acetyltransferase" evidence="1">
    <location>
        <begin position="42"/>
        <end position="202"/>
    </location>
</feature>
<dbReference type="PROSITE" id="PS51186">
    <property type="entry name" value="GNAT"/>
    <property type="match status" value="1"/>
</dbReference>